<protein>
    <submittedName>
        <fullName evidence="2">Uncharacterized protein</fullName>
    </submittedName>
</protein>
<evidence type="ECO:0000256" key="1">
    <source>
        <dbReference type="SAM" id="MobiDB-lite"/>
    </source>
</evidence>
<dbReference type="AlphaFoldDB" id="A0A0N1I4A6"/>
<dbReference type="EMBL" id="KQ458665">
    <property type="protein sequence ID" value="KPJ05619.1"/>
    <property type="molecule type" value="Genomic_DNA"/>
</dbReference>
<evidence type="ECO:0000313" key="2">
    <source>
        <dbReference type="EMBL" id="KPJ05619.1"/>
    </source>
</evidence>
<evidence type="ECO:0000313" key="3">
    <source>
        <dbReference type="Proteomes" id="UP000053268"/>
    </source>
</evidence>
<feature type="region of interest" description="Disordered" evidence="1">
    <location>
        <begin position="1"/>
        <end position="52"/>
    </location>
</feature>
<reference evidence="2 3" key="1">
    <citation type="journal article" date="2015" name="Nat. Commun.">
        <title>Outbred genome sequencing and CRISPR/Cas9 gene editing in butterflies.</title>
        <authorList>
            <person name="Li X."/>
            <person name="Fan D."/>
            <person name="Zhang W."/>
            <person name="Liu G."/>
            <person name="Zhang L."/>
            <person name="Zhao L."/>
            <person name="Fang X."/>
            <person name="Chen L."/>
            <person name="Dong Y."/>
            <person name="Chen Y."/>
            <person name="Ding Y."/>
            <person name="Zhao R."/>
            <person name="Feng M."/>
            <person name="Zhu Y."/>
            <person name="Feng Y."/>
            <person name="Jiang X."/>
            <person name="Zhu D."/>
            <person name="Xiang H."/>
            <person name="Feng X."/>
            <person name="Li S."/>
            <person name="Wang J."/>
            <person name="Zhang G."/>
            <person name="Kronforst M.R."/>
            <person name="Wang W."/>
        </authorList>
    </citation>
    <scope>NUCLEOTIDE SEQUENCE [LARGE SCALE GENOMIC DNA]</scope>
    <source>
        <strain evidence="2">Ya'a_city_454_Px</strain>
        <tissue evidence="2">Whole body</tissue>
    </source>
</reference>
<dbReference type="Proteomes" id="UP000053268">
    <property type="component" value="Unassembled WGS sequence"/>
</dbReference>
<gene>
    <name evidence="2" type="ORF">RR46_01681</name>
</gene>
<organism evidence="2 3">
    <name type="scientific">Papilio xuthus</name>
    <name type="common">Asian swallowtail butterfly</name>
    <dbReference type="NCBI Taxonomy" id="66420"/>
    <lineage>
        <taxon>Eukaryota</taxon>
        <taxon>Metazoa</taxon>
        <taxon>Ecdysozoa</taxon>
        <taxon>Arthropoda</taxon>
        <taxon>Hexapoda</taxon>
        <taxon>Insecta</taxon>
        <taxon>Pterygota</taxon>
        <taxon>Neoptera</taxon>
        <taxon>Endopterygota</taxon>
        <taxon>Lepidoptera</taxon>
        <taxon>Glossata</taxon>
        <taxon>Ditrysia</taxon>
        <taxon>Papilionoidea</taxon>
        <taxon>Papilionidae</taxon>
        <taxon>Papilioninae</taxon>
        <taxon>Papilio</taxon>
    </lineage>
</organism>
<accession>A0A0N1I4A6</accession>
<keyword evidence="3" id="KW-1185">Reference proteome</keyword>
<proteinExistence type="predicted"/>
<feature type="compositionally biased region" description="Low complexity" evidence="1">
    <location>
        <begin position="9"/>
        <end position="38"/>
    </location>
</feature>
<name>A0A0N1I4A6_PAPXU</name>
<sequence length="94" mass="10175">MATESSHHTTTPLLAVLSPPSPASRATRAYPAAAAPRNSHARRPPSPRAAVQCTCDCPRSKTTCYATRTLLITQLRTKTTAWTHRVLARALVLL</sequence>